<dbReference type="RefSeq" id="WP_012487358.1">
    <property type="nucleotide sequence ID" value="NC_010995.1"/>
</dbReference>
<gene>
    <name evidence="1" type="ordered locus">CJA_1737</name>
</gene>
<reference evidence="1 2" key="1">
    <citation type="journal article" date="2008" name="J. Bacteriol.">
        <title>Insights into plant cell wall degradation from the genome sequence of the soil bacterium Cellvibrio japonicus.</title>
        <authorList>
            <person name="Deboy R.T."/>
            <person name="Mongodin E.F."/>
            <person name="Fouts D.E."/>
            <person name="Tailford L.E."/>
            <person name="Khouri H."/>
            <person name="Emerson J.B."/>
            <person name="Mohamoud Y."/>
            <person name="Watkins K."/>
            <person name="Henrissat B."/>
            <person name="Gilbert H.J."/>
            <person name="Nelson K.E."/>
        </authorList>
    </citation>
    <scope>NUCLEOTIDE SEQUENCE [LARGE SCALE GENOMIC DNA]</scope>
    <source>
        <strain evidence="1 2">Ueda107</strain>
    </source>
</reference>
<organism evidence="1 2">
    <name type="scientific">Cellvibrio japonicus (strain Ueda107)</name>
    <name type="common">Pseudomonas fluorescens subsp. cellulosa</name>
    <dbReference type="NCBI Taxonomy" id="498211"/>
    <lineage>
        <taxon>Bacteria</taxon>
        <taxon>Pseudomonadati</taxon>
        <taxon>Pseudomonadota</taxon>
        <taxon>Gammaproteobacteria</taxon>
        <taxon>Cellvibrionales</taxon>
        <taxon>Cellvibrionaceae</taxon>
        <taxon>Cellvibrio</taxon>
    </lineage>
</organism>
<dbReference type="HOGENOM" id="CLU_1871694_0_0_6"/>
<evidence type="ECO:0000313" key="2">
    <source>
        <dbReference type="Proteomes" id="UP000001036"/>
    </source>
</evidence>
<dbReference type="eggNOG" id="ENOG5031UYP">
    <property type="taxonomic scope" value="Bacteria"/>
</dbReference>
<dbReference type="STRING" id="498211.CJA_1737"/>
<dbReference type="AlphaFoldDB" id="B3PFM5"/>
<dbReference type="EMBL" id="CP000934">
    <property type="protein sequence ID" value="ACE84053.1"/>
    <property type="molecule type" value="Genomic_DNA"/>
</dbReference>
<keyword evidence="2" id="KW-1185">Reference proteome</keyword>
<accession>B3PFM5</accession>
<sequence>MSSSQTMGSPAQAAIAAPEQVHSPLTLYHFELAQALHQNRLQIGHSQLLGCDYVFINAQLCPELFSEKRLLQSLQELLEILELRLQQAALVQIDDSDADYPQFIRYELTFNRQHLKAVTPVPVIQPEQQEFMRMLWDCSSSY</sequence>
<dbReference type="KEGG" id="cja:CJA_1737"/>
<evidence type="ECO:0000313" key="1">
    <source>
        <dbReference type="EMBL" id="ACE84053.1"/>
    </source>
</evidence>
<proteinExistence type="predicted"/>
<name>B3PFM5_CELJU</name>
<protein>
    <submittedName>
        <fullName evidence="1">Uncharacterized protein</fullName>
    </submittedName>
</protein>
<dbReference type="Proteomes" id="UP000001036">
    <property type="component" value="Chromosome"/>
</dbReference>